<dbReference type="Pfam" id="PF01612">
    <property type="entry name" value="DNA_pol_A_exo1"/>
    <property type="match status" value="1"/>
</dbReference>
<dbReference type="SMART" id="SM00474">
    <property type="entry name" value="35EXOc"/>
    <property type="match status" value="1"/>
</dbReference>
<evidence type="ECO:0000313" key="3">
    <source>
        <dbReference type="Ensembl" id="ENSSMRP00000019857.1"/>
    </source>
</evidence>
<reference evidence="3" key="2">
    <citation type="submission" date="2025-09" db="UniProtKB">
        <authorList>
            <consortium name="Ensembl"/>
        </authorList>
    </citation>
    <scope>IDENTIFICATION</scope>
</reference>
<dbReference type="CDD" id="cd06148">
    <property type="entry name" value="Egl_like_exo"/>
    <property type="match status" value="1"/>
</dbReference>
<dbReference type="PANTHER" id="PTHR46628">
    <property type="entry name" value="PIRNA BIOGENESIS PROTEIN EXD1"/>
    <property type="match status" value="1"/>
</dbReference>
<dbReference type="AlphaFoldDB" id="A0A8D0C9L6"/>
<dbReference type="SUPFAM" id="SSF53098">
    <property type="entry name" value="Ribonuclease H-like"/>
    <property type="match status" value="1"/>
</dbReference>
<dbReference type="InterPro" id="IPR002562">
    <property type="entry name" value="3'-5'_exonuclease_dom"/>
</dbReference>
<dbReference type="GO" id="GO:0008408">
    <property type="term" value="F:3'-5' exonuclease activity"/>
    <property type="evidence" value="ECO:0007669"/>
    <property type="project" value="InterPro"/>
</dbReference>
<name>A0A8D0C9L6_SALMN</name>
<protein>
    <submittedName>
        <fullName evidence="3">Exonuclease 3'-5' domain containing 1</fullName>
    </submittedName>
</protein>
<dbReference type="InterPro" id="IPR012337">
    <property type="entry name" value="RNaseH-like_sf"/>
</dbReference>
<dbReference type="Proteomes" id="UP000694421">
    <property type="component" value="Unplaced"/>
</dbReference>
<dbReference type="GO" id="GO:0003676">
    <property type="term" value="F:nucleic acid binding"/>
    <property type="evidence" value="ECO:0007669"/>
    <property type="project" value="InterPro"/>
</dbReference>
<dbReference type="GeneTree" id="ENSGT00390000003581"/>
<dbReference type="Gene3D" id="3.30.420.10">
    <property type="entry name" value="Ribonuclease H-like superfamily/Ribonuclease H"/>
    <property type="match status" value="1"/>
</dbReference>
<proteinExistence type="predicted"/>
<evidence type="ECO:0000259" key="2">
    <source>
        <dbReference type="SMART" id="SM00474"/>
    </source>
</evidence>
<feature type="region of interest" description="Disordered" evidence="1">
    <location>
        <begin position="362"/>
        <end position="473"/>
    </location>
</feature>
<evidence type="ECO:0000256" key="1">
    <source>
        <dbReference type="SAM" id="MobiDB-lite"/>
    </source>
</evidence>
<dbReference type="GO" id="GO:0034587">
    <property type="term" value="P:piRNA processing"/>
    <property type="evidence" value="ECO:0007669"/>
    <property type="project" value="Ensembl"/>
</dbReference>
<feature type="compositionally biased region" description="Pro residues" evidence="1">
    <location>
        <begin position="368"/>
        <end position="381"/>
    </location>
</feature>
<dbReference type="InterPro" id="IPR036397">
    <property type="entry name" value="RNaseH_sf"/>
</dbReference>
<dbReference type="Ensembl" id="ENSSMRT00000023291.1">
    <property type="protein sequence ID" value="ENSSMRP00000019857.1"/>
    <property type="gene ID" value="ENSSMRG00000015478.1"/>
</dbReference>
<feature type="domain" description="3'-5' exonuclease" evidence="2">
    <location>
        <begin position="80"/>
        <end position="263"/>
    </location>
</feature>
<feature type="compositionally biased region" description="Pro residues" evidence="1">
    <location>
        <begin position="453"/>
        <end position="467"/>
    </location>
</feature>
<organism evidence="3 4">
    <name type="scientific">Salvator merianae</name>
    <name type="common">Argentine black and white tegu</name>
    <name type="synonym">Tupinambis merianae</name>
    <dbReference type="NCBI Taxonomy" id="96440"/>
    <lineage>
        <taxon>Eukaryota</taxon>
        <taxon>Metazoa</taxon>
        <taxon>Chordata</taxon>
        <taxon>Craniata</taxon>
        <taxon>Vertebrata</taxon>
        <taxon>Euteleostomi</taxon>
        <taxon>Lepidosauria</taxon>
        <taxon>Squamata</taxon>
        <taxon>Bifurcata</taxon>
        <taxon>Unidentata</taxon>
        <taxon>Episquamata</taxon>
        <taxon>Laterata</taxon>
        <taxon>Teiioidea</taxon>
        <taxon>Teiidae</taxon>
        <taxon>Salvator</taxon>
    </lineage>
</organism>
<reference evidence="3" key="1">
    <citation type="submission" date="2025-08" db="UniProtKB">
        <authorList>
            <consortium name="Ensembl"/>
        </authorList>
    </citation>
    <scope>IDENTIFICATION</scope>
</reference>
<dbReference type="PANTHER" id="PTHR46628:SF1">
    <property type="entry name" value="PIRNA BIOGENESIS PROTEIN EXD1"/>
    <property type="match status" value="1"/>
</dbReference>
<keyword evidence="4" id="KW-1185">Reference proteome</keyword>
<evidence type="ECO:0000313" key="4">
    <source>
        <dbReference type="Proteomes" id="UP000694421"/>
    </source>
</evidence>
<accession>A0A8D0C9L6</accession>
<sequence>MDISSDCHFFHDILGKTMKITLKCGVFQGVLQHVDSSRSIFLNKVKDLESDRHIPGVKKFFGHEIVNGEYSAFSQLSLKMHFLTIASSNIMHIKKQKVCAIAAEGVNLCRYGKLSWLQVATKTHIFLFDIFLLGAQVFKNGLRMILEDKNILKVIHDCRWLSDCLAHQYGTVLSNVFDTQVADVFQFSVETGGFLPQHISTLQDCLMRYLGLSYRRIAFMEQRQHKNPEIWFVRPLPPPLLNVLALETAYLIPLRITLLDEIMSDVTTLVDGYLNVFREGSADPLGSQISCMELPQELRQLTDFQKERRQRAMQKYQLNKEGLLIRKQMESEGKMVAKKEINQSNGTDTILSNKAVPVLSISQKRKWPPPSSQRPQPPPPQQQYERSGDRTQAAPTPRVARGRDQRVGWATQKPPPAQAGPRTQVRRGGSQTGLGANVAGPGVRGARQRLHPYPNPSFPLPQQPPRQPGLLLK</sequence>
<dbReference type="GO" id="GO:1990923">
    <property type="term" value="C:PET complex"/>
    <property type="evidence" value="ECO:0007669"/>
    <property type="project" value="Ensembl"/>
</dbReference>
<dbReference type="InterPro" id="IPR052144">
    <property type="entry name" value="piRNA_biogenesis_EXD1"/>
</dbReference>